<reference evidence="2" key="2">
    <citation type="submission" date="2025-08" db="UniProtKB">
        <authorList>
            <consortium name="Ensembl"/>
        </authorList>
    </citation>
    <scope>IDENTIFICATION</scope>
</reference>
<dbReference type="eggNOG" id="ENOG502SVIU">
    <property type="taxonomic scope" value="Eukaryota"/>
</dbReference>
<feature type="compositionally biased region" description="Basic and acidic residues" evidence="1">
    <location>
        <begin position="44"/>
        <end position="59"/>
    </location>
</feature>
<protein>
    <submittedName>
        <fullName evidence="2">Glutamate rich 5</fullName>
    </submittedName>
</protein>
<feature type="compositionally biased region" description="Polar residues" evidence="1">
    <location>
        <begin position="1"/>
        <end position="26"/>
    </location>
</feature>
<keyword evidence="3" id="KW-1185">Reference proteome</keyword>
<evidence type="ECO:0000313" key="3">
    <source>
        <dbReference type="Proteomes" id="UP000001595"/>
    </source>
</evidence>
<dbReference type="PANTHER" id="PTHR23006">
    <property type="entry name" value="GLUTAMATE-RICH PROTEIN 5"/>
    <property type="match status" value="1"/>
</dbReference>
<sequence>MGCSSSALNKAGDNSTLPSVTANEHFSTAEENESCFAQPKPRTLGRESTIDGNVQRESRPPLQKLKVSAEPTANGVKPLQEQPLAKDVAPRRDATDQSGSTEKTQPGEGLEESGPPQPGGKEDAPAAEGKKKDAGAGTEAEPLKGNAEAQPLGPEAKGQPLQTAGEKDSLRAVEATENPQAAAEMKSLGTTENVLTLQTAGELQPQGTMGKNEQAPLLETISKENESPEILEGSQFVETAEEQQLQATLGKEEQPQLLETIPKENVTPEVLDRSQLVEKPVMNDPLHKTPEGPGNMEQIQPEGIVGSMEHPARNVETGAYVEMVRNIHTNEEDQRIEGETGEKVETEMENEKVSEGAETKEEETGEAVDLSAATQIEE</sequence>
<feature type="compositionally biased region" description="Basic and acidic residues" evidence="1">
    <location>
        <begin position="120"/>
        <end position="134"/>
    </location>
</feature>
<proteinExistence type="predicted"/>
<reference evidence="2 3" key="1">
    <citation type="submission" date="2008-02" db="EMBL/GenBank/DDBJ databases">
        <title>A 6x draft sequence assembly of the Pongo pygmaeus abelii genome.</title>
        <authorList>
            <person name="Wilson R.K."/>
            <person name="Mardis E."/>
        </authorList>
    </citation>
    <scope>NUCLEOTIDE SEQUENCE [LARGE SCALE GENOMIC DNA]</scope>
</reference>
<feature type="region of interest" description="Disordered" evidence="1">
    <location>
        <begin position="245"/>
        <end position="299"/>
    </location>
</feature>
<reference evidence="2" key="3">
    <citation type="submission" date="2025-09" db="UniProtKB">
        <authorList>
            <consortium name="Ensembl"/>
        </authorList>
    </citation>
    <scope>IDENTIFICATION</scope>
</reference>
<dbReference type="Proteomes" id="UP000001595">
    <property type="component" value="Chromosome 8"/>
</dbReference>
<dbReference type="InParanoid" id="H2PQW2"/>
<dbReference type="HOGENOM" id="CLU_064315_0_0_1"/>
<dbReference type="OMA" id="PKPCTLG"/>
<gene>
    <name evidence="2" type="primary">ERICH5</name>
</gene>
<organism evidence="2 3">
    <name type="scientific">Pongo abelii</name>
    <name type="common">Sumatran orangutan</name>
    <name type="synonym">Pongo pygmaeus abelii</name>
    <dbReference type="NCBI Taxonomy" id="9601"/>
    <lineage>
        <taxon>Eukaryota</taxon>
        <taxon>Metazoa</taxon>
        <taxon>Chordata</taxon>
        <taxon>Craniata</taxon>
        <taxon>Vertebrata</taxon>
        <taxon>Euteleostomi</taxon>
        <taxon>Mammalia</taxon>
        <taxon>Eutheria</taxon>
        <taxon>Euarchontoglires</taxon>
        <taxon>Primates</taxon>
        <taxon>Haplorrhini</taxon>
        <taxon>Catarrhini</taxon>
        <taxon>Hominidae</taxon>
        <taxon>Pongo</taxon>
    </lineage>
</organism>
<evidence type="ECO:0000313" key="2">
    <source>
        <dbReference type="Ensembl" id="ENSPPYP00000021059.3"/>
    </source>
</evidence>
<dbReference type="AlphaFoldDB" id="H2PQW2"/>
<feature type="region of interest" description="Disordered" evidence="1">
    <location>
        <begin position="326"/>
        <end position="378"/>
    </location>
</feature>
<dbReference type="GeneTree" id="ENSGT00390000010783"/>
<name>H2PQW2_PONAB</name>
<feature type="region of interest" description="Disordered" evidence="1">
    <location>
        <begin position="1"/>
        <end position="188"/>
    </location>
</feature>
<dbReference type="FunCoup" id="H2PQW2">
    <property type="interactions" value="265"/>
</dbReference>
<feature type="compositionally biased region" description="Basic and acidic residues" evidence="1">
    <location>
        <begin position="328"/>
        <end position="359"/>
    </location>
</feature>
<dbReference type="Ensembl" id="ENSPPYT00000021902.3">
    <property type="protein sequence ID" value="ENSPPYP00000021059.3"/>
    <property type="gene ID" value="ENSPPYG00000018775.3"/>
</dbReference>
<dbReference type="InterPro" id="IPR027856">
    <property type="entry name" value="Glu-rich_5"/>
</dbReference>
<dbReference type="PANTHER" id="PTHR23006:SF0">
    <property type="entry name" value="GLUTAMATE-RICH PROTEIN 5"/>
    <property type="match status" value="1"/>
</dbReference>
<evidence type="ECO:0000256" key="1">
    <source>
        <dbReference type="SAM" id="MobiDB-lite"/>
    </source>
</evidence>
<accession>H2PQW2</accession>